<evidence type="ECO:0000313" key="4">
    <source>
        <dbReference type="Proteomes" id="UP000306102"/>
    </source>
</evidence>
<dbReference type="AlphaFoldDB" id="A0A4S4D4Y8"/>
<proteinExistence type="predicted"/>
<reference evidence="3 4" key="1">
    <citation type="journal article" date="2018" name="Proc. Natl. Acad. Sci. U.S.A.">
        <title>Draft genome sequence of Camellia sinensis var. sinensis provides insights into the evolution of the tea genome and tea quality.</title>
        <authorList>
            <person name="Wei C."/>
            <person name="Yang H."/>
            <person name="Wang S."/>
            <person name="Zhao J."/>
            <person name="Liu C."/>
            <person name="Gao L."/>
            <person name="Xia E."/>
            <person name="Lu Y."/>
            <person name="Tai Y."/>
            <person name="She G."/>
            <person name="Sun J."/>
            <person name="Cao H."/>
            <person name="Tong W."/>
            <person name="Gao Q."/>
            <person name="Li Y."/>
            <person name="Deng W."/>
            <person name="Jiang X."/>
            <person name="Wang W."/>
            <person name="Chen Q."/>
            <person name="Zhang S."/>
            <person name="Li H."/>
            <person name="Wu J."/>
            <person name="Wang P."/>
            <person name="Li P."/>
            <person name="Shi C."/>
            <person name="Zheng F."/>
            <person name="Jian J."/>
            <person name="Huang B."/>
            <person name="Shan D."/>
            <person name="Shi M."/>
            <person name="Fang C."/>
            <person name="Yue Y."/>
            <person name="Li F."/>
            <person name="Li D."/>
            <person name="Wei S."/>
            <person name="Han B."/>
            <person name="Jiang C."/>
            <person name="Yin Y."/>
            <person name="Xia T."/>
            <person name="Zhang Z."/>
            <person name="Bennetzen J.L."/>
            <person name="Zhao S."/>
            <person name="Wan X."/>
        </authorList>
    </citation>
    <scope>NUCLEOTIDE SEQUENCE [LARGE SCALE GENOMIC DNA]</scope>
    <source>
        <strain evidence="4">cv. Shuchazao</strain>
        <tissue evidence="3">Leaf</tissue>
    </source>
</reference>
<sequence length="192" mass="21931">MEEENSSFNDTTRRLSMHMHYCSMDKVMESIIKSPVHAIFLFQMGELPKKPLLGTLAANFKLLKTLDLQDAPLDQLHEEVGNLFLLRYLSIRNTKGGIGGLEELQSLWFVETNDGLIKELEKLRQLRKLGITKLEREHGRALCAAIEKMIYLKHLSVWASGADEILDLQYISSPPQYLPCLELVGHLEKLPE</sequence>
<evidence type="ECO:0000259" key="2">
    <source>
        <dbReference type="Pfam" id="PF23598"/>
    </source>
</evidence>
<protein>
    <recommendedName>
        <fullName evidence="2">Disease resistance R13L4/SHOC-2-like LRR domain-containing protein</fullName>
    </recommendedName>
</protein>
<evidence type="ECO:0000256" key="1">
    <source>
        <dbReference type="ARBA" id="ARBA00022737"/>
    </source>
</evidence>
<evidence type="ECO:0000313" key="3">
    <source>
        <dbReference type="EMBL" id="THF97419.1"/>
    </source>
</evidence>
<dbReference type="EMBL" id="SDRB02012552">
    <property type="protein sequence ID" value="THF97419.1"/>
    <property type="molecule type" value="Genomic_DNA"/>
</dbReference>
<comment type="caution">
    <text evidence="3">The sequence shown here is derived from an EMBL/GenBank/DDBJ whole genome shotgun (WGS) entry which is preliminary data.</text>
</comment>
<dbReference type="Gene3D" id="3.80.10.10">
    <property type="entry name" value="Ribonuclease Inhibitor"/>
    <property type="match status" value="1"/>
</dbReference>
<gene>
    <name evidence="3" type="ORF">TEA_007294</name>
</gene>
<dbReference type="SUPFAM" id="SSF52047">
    <property type="entry name" value="RNI-like"/>
    <property type="match status" value="1"/>
</dbReference>
<dbReference type="InterPro" id="IPR055414">
    <property type="entry name" value="LRR_R13L4/SHOC2-like"/>
</dbReference>
<keyword evidence="4" id="KW-1185">Reference proteome</keyword>
<organism evidence="3 4">
    <name type="scientific">Camellia sinensis var. sinensis</name>
    <name type="common">China tea</name>
    <dbReference type="NCBI Taxonomy" id="542762"/>
    <lineage>
        <taxon>Eukaryota</taxon>
        <taxon>Viridiplantae</taxon>
        <taxon>Streptophyta</taxon>
        <taxon>Embryophyta</taxon>
        <taxon>Tracheophyta</taxon>
        <taxon>Spermatophyta</taxon>
        <taxon>Magnoliopsida</taxon>
        <taxon>eudicotyledons</taxon>
        <taxon>Gunneridae</taxon>
        <taxon>Pentapetalae</taxon>
        <taxon>asterids</taxon>
        <taxon>Ericales</taxon>
        <taxon>Theaceae</taxon>
        <taxon>Camellia</taxon>
    </lineage>
</organism>
<dbReference type="InterPro" id="IPR032675">
    <property type="entry name" value="LRR_dom_sf"/>
</dbReference>
<feature type="domain" description="Disease resistance R13L4/SHOC-2-like LRR" evidence="2">
    <location>
        <begin position="59"/>
        <end position="191"/>
    </location>
</feature>
<accession>A0A4S4D4Y8</accession>
<dbReference type="Pfam" id="PF23598">
    <property type="entry name" value="LRR_14"/>
    <property type="match status" value="1"/>
</dbReference>
<keyword evidence="1" id="KW-0677">Repeat</keyword>
<name>A0A4S4D4Y8_CAMSN</name>
<dbReference type="Proteomes" id="UP000306102">
    <property type="component" value="Unassembled WGS sequence"/>
</dbReference>